<dbReference type="EMBL" id="JAPHNL010000306">
    <property type="protein sequence ID" value="MCX3063274.1"/>
    <property type="molecule type" value="Genomic_DNA"/>
</dbReference>
<reference evidence="6" key="1">
    <citation type="submission" date="2022-10" db="EMBL/GenBank/DDBJ databases">
        <title>Streptomyces beihaiensis sp. nov., a chitin degrading actinobacterium, isolated from shrimp pond soil.</title>
        <authorList>
            <person name="Xie J."/>
            <person name="Shen N."/>
        </authorList>
    </citation>
    <scope>NUCLEOTIDE SEQUENCE</scope>
    <source>
        <strain evidence="6">GXMU-J5</strain>
    </source>
</reference>
<protein>
    <submittedName>
        <fullName evidence="6">LLM class F420-dependent oxidoreductase</fullName>
    </submittedName>
</protein>
<evidence type="ECO:0000313" key="7">
    <source>
        <dbReference type="Proteomes" id="UP001163064"/>
    </source>
</evidence>
<dbReference type="PANTHER" id="PTHR42847">
    <property type="entry name" value="ALKANESULFONATE MONOOXYGENASE"/>
    <property type="match status" value="1"/>
</dbReference>
<keyword evidence="7" id="KW-1185">Reference proteome</keyword>
<evidence type="ECO:0000313" key="6">
    <source>
        <dbReference type="EMBL" id="MCX3063274.1"/>
    </source>
</evidence>
<dbReference type="InterPro" id="IPR019923">
    <property type="entry name" value="Lucif-like_OxRdtase_MSMEG_2516"/>
</dbReference>
<accession>A0ABT3U1S6</accession>
<dbReference type="RefSeq" id="WP_266604058.1">
    <property type="nucleotide sequence ID" value="NZ_JAPHNL010000306.1"/>
</dbReference>
<proteinExistence type="predicted"/>
<dbReference type="Proteomes" id="UP001163064">
    <property type="component" value="Unassembled WGS sequence"/>
</dbReference>
<dbReference type="InterPro" id="IPR011251">
    <property type="entry name" value="Luciferase-like_dom"/>
</dbReference>
<evidence type="ECO:0000256" key="3">
    <source>
        <dbReference type="ARBA" id="ARBA00023002"/>
    </source>
</evidence>
<dbReference type="InterPro" id="IPR050172">
    <property type="entry name" value="SsuD_RutA_monooxygenase"/>
</dbReference>
<evidence type="ECO:0000256" key="4">
    <source>
        <dbReference type="ARBA" id="ARBA00023033"/>
    </source>
</evidence>
<name>A0ABT3U1S6_9ACTN</name>
<dbReference type="PANTHER" id="PTHR42847:SF4">
    <property type="entry name" value="ALKANESULFONATE MONOOXYGENASE-RELATED"/>
    <property type="match status" value="1"/>
</dbReference>
<comment type="caution">
    <text evidence="6">The sequence shown here is derived from an EMBL/GenBank/DDBJ whole genome shotgun (WGS) entry which is preliminary data.</text>
</comment>
<keyword evidence="2" id="KW-0288">FMN</keyword>
<keyword evidence="1" id="KW-0285">Flavoprotein</keyword>
<feature type="domain" description="Luciferase-like" evidence="5">
    <location>
        <begin position="10"/>
        <end position="260"/>
    </location>
</feature>
<dbReference type="Gene3D" id="3.20.20.30">
    <property type="entry name" value="Luciferase-like domain"/>
    <property type="match status" value="1"/>
</dbReference>
<evidence type="ECO:0000256" key="1">
    <source>
        <dbReference type="ARBA" id="ARBA00022630"/>
    </source>
</evidence>
<evidence type="ECO:0000259" key="5">
    <source>
        <dbReference type="Pfam" id="PF00296"/>
    </source>
</evidence>
<organism evidence="6 7">
    <name type="scientific">Streptomyces beihaiensis</name>
    <dbReference type="NCBI Taxonomy" id="2984495"/>
    <lineage>
        <taxon>Bacteria</taxon>
        <taxon>Bacillati</taxon>
        <taxon>Actinomycetota</taxon>
        <taxon>Actinomycetes</taxon>
        <taxon>Kitasatosporales</taxon>
        <taxon>Streptomycetaceae</taxon>
        <taxon>Streptomyces</taxon>
    </lineage>
</organism>
<dbReference type="SUPFAM" id="SSF51679">
    <property type="entry name" value="Bacterial luciferase-like"/>
    <property type="match status" value="1"/>
</dbReference>
<evidence type="ECO:0000256" key="2">
    <source>
        <dbReference type="ARBA" id="ARBA00022643"/>
    </source>
</evidence>
<dbReference type="NCBIfam" id="TIGR03621">
    <property type="entry name" value="F420_MSMEG_2516"/>
    <property type="match status" value="1"/>
</dbReference>
<keyword evidence="3" id="KW-0560">Oxidoreductase</keyword>
<dbReference type="Pfam" id="PF00296">
    <property type="entry name" value="Bac_luciferase"/>
    <property type="match status" value="1"/>
</dbReference>
<dbReference type="InterPro" id="IPR036661">
    <property type="entry name" value="Luciferase-like_sf"/>
</dbReference>
<keyword evidence="4" id="KW-0503">Monooxygenase</keyword>
<gene>
    <name evidence="6" type="ORF">OFY01_26645</name>
</gene>
<sequence>MTRPFRFGVNMLTPAPGDAWRAKCREAEELGYDVVLVPDHLGMPSPFPSLVAAAGATRRARVGTFVLNCAFWNPVLLAREVATTAALTGDRLEVGLGTGYVRDEFDRAGVEWGTAGSRVDHLRRTVEELDRILGTEDVSGRPPLLIGGNGDRMLRIAAEHADIAAFTGARASADRPGRLDPLDADELDDRVAVYRRFAADRCVPAELNLLLQLVAVTDDRAAAARPWLERVPGITEKDVLESPLVLIGTAEEAADQLIARRERYGFTYFTVLEPHYEAFAPVIAELRARGETAP</sequence>